<name>A0A3Q2YQW3_HIPCM</name>
<reference evidence="5" key="1">
    <citation type="submission" date="2025-08" db="UniProtKB">
        <authorList>
            <consortium name="Ensembl"/>
        </authorList>
    </citation>
    <scope>IDENTIFICATION</scope>
</reference>
<accession>A0A3Q2YQW3</accession>
<feature type="region of interest" description="Disordered" evidence="3">
    <location>
        <begin position="197"/>
        <end position="225"/>
    </location>
</feature>
<dbReference type="InterPro" id="IPR029311">
    <property type="entry name" value="CCDC50_N"/>
</dbReference>
<feature type="compositionally biased region" description="Basic and acidic residues" evidence="3">
    <location>
        <begin position="723"/>
        <end position="740"/>
    </location>
</feature>
<feature type="domain" description="Coiled-coil" evidence="4">
    <location>
        <begin position="5"/>
        <end position="130"/>
    </location>
</feature>
<evidence type="ECO:0000256" key="2">
    <source>
        <dbReference type="SAM" id="Coils"/>
    </source>
</evidence>
<evidence type="ECO:0000313" key="5">
    <source>
        <dbReference type="Ensembl" id="ENSHCOP00000021051.1"/>
    </source>
</evidence>
<dbReference type="Pfam" id="PF15295">
    <property type="entry name" value="CCDC50_N"/>
    <property type="match status" value="1"/>
</dbReference>
<feature type="region of interest" description="Disordered" evidence="3">
    <location>
        <begin position="595"/>
        <end position="657"/>
    </location>
</feature>
<proteinExistence type="predicted"/>
<evidence type="ECO:0000313" key="6">
    <source>
        <dbReference type="Proteomes" id="UP000264820"/>
    </source>
</evidence>
<feature type="coiled-coil region" evidence="2">
    <location>
        <begin position="59"/>
        <end position="97"/>
    </location>
</feature>
<dbReference type="Proteomes" id="UP000264820">
    <property type="component" value="Unplaced"/>
</dbReference>
<dbReference type="Ensembl" id="ENSHCOT00000004608.1">
    <property type="protein sequence ID" value="ENSHCOP00000021051.1"/>
    <property type="gene ID" value="ENSHCOG00000007599.1"/>
</dbReference>
<evidence type="ECO:0000256" key="1">
    <source>
        <dbReference type="ARBA" id="ARBA00023054"/>
    </source>
</evidence>
<feature type="compositionally biased region" description="Basic and acidic residues" evidence="3">
    <location>
        <begin position="405"/>
        <end position="432"/>
    </location>
</feature>
<evidence type="ECO:0000259" key="4">
    <source>
        <dbReference type="Pfam" id="PF15295"/>
    </source>
</evidence>
<dbReference type="AlphaFoldDB" id="A0A3Q2YQW3"/>
<feature type="compositionally biased region" description="Basic and acidic residues" evidence="3">
    <location>
        <begin position="130"/>
        <end position="139"/>
    </location>
</feature>
<feature type="compositionally biased region" description="Polar residues" evidence="3">
    <location>
        <begin position="270"/>
        <end position="284"/>
    </location>
</feature>
<feature type="region of interest" description="Disordered" evidence="3">
    <location>
        <begin position="270"/>
        <end position="311"/>
    </location>
</feature>
<organism evidence="5 6">
    <name type="scientific">Hippocampus comes</name>
    <name type="common">Tiger tail seahorse</name>
    <dbReference type="NCBI Taxonomy" id="109280"/>
    <lineage>
        <taxon>Eukaryota</taxon>
        <taxon>Metazoa</taxon>
        <taxon>Chordata</taxon>
        <taxon>Craniata</taxon>
        <taxon>Vertebrata</taxon>
        <taxon>Euteleostomi</taxon>
        <taxon>Actinopterygii</taxon>
        <taxon>Neopterygii</taxon>
        <taxon>Teleostei</taxon>
        <taxon>Neoteleostei</taxon>
        <taxon>Acanthomorphata</taxon>
        <taxon>Syngnathiaria</taxon>
        <taxon>Syngnathiformes</taxon>
        <taxon>Syngnathoidei</taxon>
        <taxon>Syngnathidae</taxon>
        <taxon>Hippocampus</taxon>
    </lineage>
</organism>
<feature type="region of interest" description="Disordered" evidence="3">
    <location>
        <begin position="105"/>
        <end position="180"/>
    </location>
</feature>
<dbReference type="PANTHER" id="PTHR22115:SF5">
    <property type="entry name" value="COILED-COIL DOMAIN-CONTAINING PROTEIN 50-LIKE ISOFORM X1"/>
    <property type="match status" value="1"/>
</dbReference>
<feature type="compositionally biased region" description="Basic and acidic residues" evidence="3">
    <location>
        <begin position="627"/>
        <end position="640"/>
    </location>
</feature>
<keyword evidence="6" id="KW-1185">Reference proteome</keyword>
<feature type="compositionally biased region" description="Basic and acidic residues" evidence="3">
    <location>
        <begin position="105"/>
        <end position="121"/>
    </location>
</feature>
<sequence>MAELHIDQSNLPCVQEVCQSFAVLEDGVLAHNLQEQEIEQYYTTNIQKNQLMQSDIRVAKQLQDEEEEQRAQHRALLRQESRQLEEQDLEYARVIQEEIRRRAEEAWRRERDDEEMAKQMQEEEEQMMWRAREEEEHRQGCSSGSAPPSPKQHALNRHHPGYYTPPPPYYPGREGHEHPRGQLRRELQESLHADSVFFEQRPNKSQNTAPLNRRSSLRLPRERDYRTLATPSSIVEEPEYWGQYCDSGDQEKRTARDWEQEMNRQVENGTWTMCGSQNGASGSAQAGERRCSRSESVRIPDRPRHGSDLSRTWSYRDGADKRVRFAADAGRSSVRPDTSMQVWEMLGQVLRERGVPVSLGGSGAPLKIGRQSPESQALHRTDIPCSDSRPHRPAFQRAASARHSFHGDIRERRRLSHRENSERDYTGSEDCHQNTVVHSGERSQISGVGWHLSNGQRQGSRRWTRQDGGSAACEDAVERSAGRHRHETVDERFNSEEERERGAERRPQRSLSGWLRRRRLAAGASLPLKTRQTSLDLGDLQQVLHDEELARKLQEQENTLLARTSQPQPCNPHPEGDFRVAQVAQDEEIARYMQKQEIKSKRLSRELEGPASWREQRAMMSHHDRRLARDRQAPRERLDSEGLPYPNEDCSPENQPPSPVAILTQSQQVRNIVEELDPTFQAKSQGADILQMGQSDSPGQLLPNSHNFLVEPTFIPPIKRQKDKAGCTKSKEKKENCKQQ</sequence>
<dbReference type="PANTHER" id="PTHR22115">
    <property type="entry name" value="C3ORF6 PROTEIN-RELATED"/>
    <property type="match status" value="1"/>
</dbReference>
<feature type="compositionally biased region" description="Basic and acidic residues" evidence="3">
    <location>
        <begin position="595"/>
        <end position="608"/>
    </location>
</feature>
<keyword evidence="1 2" id="KW-0175">Coiled coil</keyword>
<protein>
    <submittedName>
        <fullName evidence="5">Coiled-coil domain containing 187</fullName>
    </submittedName>
</protein>
<feature type="region of interest" description="Disordered" evidence="3">
    <location>
        <begin position="363"/>
        <end position="511"/>
    </location>
</feature>
<dbReference type="InterPro" id="IPR039303">
    <property type="entry name" value="CCDC50"/>
</dbReference>
<feature type="region of interest" description="Disordered" evidence="3">
    <location>
        <begin position="717"/>
        <end position="740"/>
    </location>
</feature>
<reference evidence="5" key="2">
    <citation type="submission" date="2025-09" db="UniProtKB">
        <authorList>
            <consortium name="Ensembl"/>
        </authorList>
    </citation>
    <scope>IDENTIFICATION</scope>
</reference>
<feature type="compositionally biased region" description="Basic and acidic residues" evidence="3">
    <location>
        <begin position="476"/>
        <end position="507"/>
    </location>
</feature>
<feature type="compositionally biased region" description="Basic and acidic residues" evidence="3">
    <location>
        <begin position="287"/>
        <end position="308"/>
    </location>
</feature>
<dbReference type="STRING" id="109280.ENSHCOP00000021051"/>
<dbReference type="OMA" id="LVRTWSY"/>
<feature type="compositionally biased region" description="Polar residues" evidence="3">
    <location>
        <begin position="433"/>
        <end position="446"/>
    </location>
</feature>
<dbReference type="GeneTree" id="ENSGT00390000011058"/>
<evidence type="ECO:0000256" key="3">
    <source>
        <dbReference type="SAM" id="MobiDB-lite"/>
    </source>
</evidence>